<dbReference type="EMBL" id="LQYI01000114">
    <property type="protein sequence ID" value="KYC63235.1"/>
    <property type="molecule type" value="Genomic_DNA"/>
</dbReference>
<dbReference type="AlphaFoldDB" id="A0A150K0X0"/>
<protein>
    <submittedName>
        <fullName evidence="1">Uncharacterized protein</fullName>
    </submittedName>
</protein>
<proteinExistence type="predicted"/>
<dbReference type="Proteomes" id="UP000075304">
    <property type="component" value="Unassembled WGS sequence"/>
</dbReference>
<reference evidence="1 2" key="1">
    <citation type="submission" date="2016-01" db="EMBL/GenBank/DDBJ databases">
        <title>Genome Sequences of Twelve Sporeforming Bacillus Species Isolated from Foods.</title>
        <authorList>
            <person name="Berendsen E.M."/>
            <person name="Wells-Bennik M.H."/>
            <person name="Krawcyk A.O."/>
            <person name="De Jong A."/>
            <person name="Holsappel S."/>
            <person name="Eijlander R.T."/>
            <person name="Kuipers O.P."/>
        </authorList>
    </citation>
    <scope>NUCLEOTIDE SEQUENCE [LARGE SCALE GENOMIC DNA]</scope>
    <source>
        <strain evidence="1 2">B4099</strain>
    </source>
</reference>
<name>A0A150K0X0_HEYCO</name>
<sequence>MIPRLSGKNRTDQANASCGLCVKLKNQRKFKPIRSGCRTCSVATAENRIVYAMFSNLL</sequence>
<accession>A0A150K0X0</accession>
<dbReference type="PATRIC" id="fig|1398.25.peg.857"/>
<evidence type="ECO:0000313" key="2">
    <source>
        <dbReference type="Proteomes" id="UP000075304"/>
    </source>
</evidence>
<gene>
    <name evidence="1" type="ORF">B4099_2867</name>
</gene>
<evidence type="ECO:0000313" key="1">
    <source>
        <dbReference type="EMBL" id="KYC63235.1"/>
    </source>
</evidence>
<organism evidence="1 2">
    <name type="scientific">Heyndrickxia coagulans</name>
    <name type="common">Weizmannia coagulans</name>
    <dbReference type="NCBI Taxonomy" id="1398"/>
    <lineage>
        <taxon>Bacteria</taxon>
        <taxon>Bacillati</taxon>
        <taxon>Bacillota</taxon>
        <taxon>Bacilli</taxon>
        <taxon>Bacillales</taxon>
        <taxon>Bacillaceae</taxon>
        <taxon>Heyndrickxia</taxon>
    </lineage>
</organism>
<comment type="caution">
    <text evidence="1">The sequence shown here is derived from an EMBL/GenBank/DDBJ whole genome shotgun (WGS) entry which is preliminary data.</text>
</comment>